<keyword evidence="15" id="KW-1185">Reference proteome</keyword>
<evidence type="ECO:0000256" key="1">
    <source>
        <dbReference type="ARBA" id="ARBA00004555"/>
    </source>
</evidence>
<evidence type="ECO:0000256" key="6">
    <source>
        <dbReference type="ARBA" id="ARBA00022892"/>
    </source>
</evidence>
<evidence type="ECO:0000256" key="2">
    <source>
        <dbReference type="ARBA" id="ARBA00010290"/>
    </source>
</evidence>
<dbReference type="EMBL" id="SDRB02012712">
    <property type="protein sequence ID" value="THF96894.1"/>
    <property type="molecule type" value="Genomic_DNA"/>
</dbReference>
<sequence length="239" mass="26290">MYSRSGISTTNFFTCFDVLAPVGVSMGLVAGPSVSTQHPRPKFLFHSLARLHVTIGISNGCTAAFRTDNSYLFPRQLCILWSESMADASPSDRFLLGSGSLSGGPGLGNLQEICAHPLVRLLVSRTTLVISSAWSSFIDADELRDAVLLVFANKQDLPNAMNAAEITDKLGLHSLRQRHWYIQSTCATSGEGLYEGLDWLSNNIANKAKIEKERKREKGKGKRKRKRKRHEVTLNVIAG</sequence>
<evidence type="ECO:0000256" key="13">
    <source>
        <dbReference type="SAM" id="MobiDB-lite"/>
    </source>
</evidence>
<keyword evidence="3" id="KW-0813">Transport</keyword>
<evidence type="ECO:0000256" key="10">
    <source>
        <dbReference type="ARBA" id="ARBA00023288"/>
    </source>
</evidence>
<reference evidence="14 15" key="1">
    <citation type="journal article" date="2018" name="Proc. Natl. Acad. Sci. U.S.A.">
        <title>Draft genome sequence of Camellia sinensis var. sinensis provides insights into the evolution of the tea genome and tea quality.</title>
        <authorList>
            <person name="Wei C."/>
            <person name="Yang H."/>
            <person name="Wang S."/>
            <person name="Zhao J."/>
            <person name="Liu C."/>
            <person name="Gao L."/>
            <person name="Xia E."/>
            <person name="Lu Y."/>
            <person name="Tai Y."/>
            <person name="She G."/>
            <person name="Sun J."/>
            <person name="Cao H."/>
            <person name="Tong W."/>
            <person name="Gao Q."/>
            <person name="Li Y."/>
            <person name="Deng W."/>
            <person name="Jiang X."/>
            <person name="Wang W."/>
            <person name="Chen Q."/>
            <person name="Zhang S."/>
            <person name="Li H."/>
            <person name="Wu J."/>
            <person name="Wang P."/>
            <person name="Li P."/>
            <person name="Shi C."/>
            <person name="Zheng F."/>
            <person name="Jian J."/>
            <person name="Huang B."/>
            <person name="Shan D."/>
            <person name="Shi M."/>
            <person name="Fang C."/>
            <person name="Yue Y."/>
            <person name="Li F."/>
            <person name="Li D."/>
            <person name="Wei S."/>
            <person name="Han B."/>
            <person name="Jiang C."/>
            <person name="Yin Y."/>
            <person name="Xia T."/>
            <person name="Zhang Z."/>
            <person name="Bennetzen J.L."/>
            <person name="Zhao S."/>
            <person name="Wan X."/>
        </authorList>
    </citation>
    <scope>NUCLEOTIDE SEQUENCE [LARGE SCALE GENOMIC DNA]</scope>
    <source>
        <strain evidence="15">cv. Shuchazao</strain>
        <tissue evidence="14">Leaf</tissue>
    </source>
</reference>
<dbReference type="InterPro" id="IPR027417">
    <property type="entry name" value="P-loop_NTPase"/>
</dbReference>
<dbReference type="GO" id="GO:0015031">
    <property type="term" value="P:protein transport"/>
    <property type="evidence" value="ECO:0007669"/>
    <property type="project" value="UniProtKB-KW"/>
</dbReference>
<evidence type="ECO:0000256" key="4">
    <source>
        <dbReference type="ARBA" id="ARBA00022707"/>
    </source>
</evidence>
<keyword evidence="9 12" id="KW-0342">GTP-binding</keyword>
<comment type="subcellular location">
    <subcellularLocation>
        <location evidence="1">Golgi apparatus</location>
    </subcellularLocation>
</comment>
<protein>
    <recommendedName>
        <fullName evidence="11">ADP-ribosylation factor 1</fullName>
    </recommendedName>
</protein>
<keyword evidence="4" id="KW-0519">Myristate</keyword>
<feature type="region of interest" description="Disordered" evidence="13">
    <location>
        <begin position="212"/>
        <end position="239"/>
    </location>
</feature>
<evidence type="ECO:0000313" key="14">
    <source>
        <dbReference type="EMBL" id="THF96894.1"/>
    </source>
</evidence>
<dbReference type="GO" id="GO:0003924">
    <property type="term" value="F:GTPase activity"/>
    <property type="evidence" value="ECO:0007669"/>
    <property type="project" value="InterPro"/>
</dbReference>
<dbReference type="PANTHER" id="PTHR11711">
    <property type="entry name" value="ADP RIBOSYLATION FACTOR-RELATED"/>
    <property type="match status" value="1"/>
</dbReference>
<evidence type="ECO:0000256" key="7">
    <source>
        <dbReference type="ARBA" id="ARBA00022927"/>
    </source>
</evidence>
<evidence type="ECO:0000313" key="15">
    <source>
        <dbReference type="Proteomes" id="UP000306102"/>
    </source>
</evidence>
<keyword evidence="6" id="KW-0931">ER-Golgi transport</keyword>
<dbReference type="InterPro" id="IPR006689">
    <property type="entry name" value="Small_GTPase_ARF/SAR"/>
</dbReference>
<evidence type="ECO:0000256" key="11">
    <source>
        <dbReference type="ARBA" id="ARBA00040200"/>
    </source>
</evidence>
<evidence type="ECO:0000256" key="5">
    <source>
        <dbReference type="ARBA" id="ARBA00022741"/>
    </source>
</evidence>
<proteinExistence type="inferred from homology"/>
<keyword evidence="5 12" id="KW-0547">Nucleotide-binding</keyword>
<keyword evidence="7" id="KW-0653">Protein transport</keyword>
<organism evidence="14 15">
    <name type="scientific">Camellia sinensis var. sinensis</name>
    <name type="common">China tea</name>
    <dbReference type="NCBI Taxonomy" id="542762"/>
    <lineage>
        <taxon>Eukaryota</taxon>
        <taxon>Viridiplantae</taxon>
        <taxon>Streptophyta</taxon>
        <taxon>Embryophyta</taxon>
        <taxon>Tracheophyta</taxon>
        <taxon>Spermatophyta</taxon>
        <taxon>Magnoliopsida</taxon>
        <taxon>eudicotyledons</taxon>
        <taxon>Gunneridae</taxon>
        <taxon>Pentapetalae</taxon>
        <taxon>asterids</taxon>
        <taxon>Ericales</taxon>
        <taxon>Theaceae</taxon>
        <taxon>Camellia</taxon>
    </lineage>
</organism>
<evidence type="ECO:0000256" key="12">
    <source>
        <dbReference type="PIRSR" id="PIRSR606689-1"/>
    </source>
</evidence>
<dbReference type="FunFam" id="3.40.50.300:FF:003500">
    <property type="entry name" value="ADP-ribosylation factor 1"/>
    <property type="match status" value="1"/>
</dbReference>
<feature type="binding site" evidence="12">
    <location>
        <begin position="153"/>
        <end position="156"/>
    </location>
    <ligand>
        <name>GTP</name>
        <dbReference type="ChEBI" id="CHEBI:37565"/>
    </ligand>
</feature>
<evidence type="ECO:0000256" key="8">
    <source>
        <dbReference type="ARBA" id="ARBA00023034"/>
    </source>
</evidence>
<dbReference type="SMART" id="SM00177">
    <property type="entry name" value="ARF"/>
    <property type="match status" value="1"/>
</dbReference>
<evidence type="ECO:0000256" key="9">
    <source>
        <dbReference type="ARBA" id="ARBA00023134"/>
    </source>
</evidence>
<dbReference type="Proteomes" id="UP000306102">
    <property type="component" value="Unassembled WGS sequence"/>
</dbReference>
<dbReference type="GO" id="GO:0005525">
    <property type="term" value="F:GTP binding"/>
    <property type="evidence" value="ECO:0007669"/>
    <property type="project" value="UniProtKB-KW"/>
</dbReference>
<dbReference type="STRING" id="542762.A0A4S4D3L5"/>
<gene>
    <name evidence="14" type="ORF">TEA_021486</name>
</gene>
<dbReference type="InterPro" id="IPR024156">
    <property type="entry name" value="Small_GTPase_ARF"/>
</dbReference>
<evidence type="ECO:0000256" key="3">
    <source>
        <dbReference type="ARBA" id="ARBA00022448"/>
    </source>
</evidence>
<keyword evidence="8" id="KW-0333">Golgi apparatus</keyword>
<dbReference type="AlphaFoldDB" id="A0A4S4D3L5"/>
<dbReference type="GO" id="GO:0016192">
    <property type="term" value="P:vesicle-mediated transport"/>
    <property type="evidence" value="ECO:0007669"/>
    <property type="project" value="UniProtKB-KW"/>
</dbReference>
<dbReference type="GO" id="GO:0005794">
    <property type="term" value="C:Golgi apparatus"/>
    <property type="evidence" value="ECO:0007669"/>
    <property type="project" value="UniProtKB-SubCell"/>
</dbReference>
<comment type="caution">
    <text evidence="14">The sequence shown here is derived from an EMBL/GenBank/DDBJ whole genome shotgun (WGS) entry which is preliminary data.</text>
</comment>
<feature type="compositionally biased region" description="Basic residues" evidence="13">
    <location>
        <begin position="217"/>
        <end position="230"/>
    </location>
</feature>
<accession>A0A4S4D3L5</accession>
<dbReference type="GO" id="GO:0016004">
    <property type="term" value="F:phospholipase activator activity"/>
    <property type="evidence" value="ECO:0007669"/>
    <property type="project" value="UniProtKB-ARBA"/>
</dbReference>
<comment type="similarity">
    <text evidence="2">Belongs to the small GTPase superfamily. Arf family.</text>
</comment>
<dbReference type="SUPFAM" id="SSF52540">
    <property type="entry name" value="P-loop containing nucleoside triphosphate hydrolases"/>
    <property type="match status" value="1"/>
</dbReference>
<name>A0A4S4D3L5_CAMSN</name>
<dbReference type="Pfam" id="PF00025">
    <property type="entry name" value="Arf"/>
    <property type="match status" value="1"/>
</dbReference>
<keyword evidence="10" id="KW-0449">Lipoprotein</keyword>
<dbReference type="Gene3D" id="3.40.50.300">
    <property type="entry name" value="P-loop containing nucleotide triphosphate hydrolases"/>
    <property type="match status" value="1"/>
</dbReference>